<comment type="caution">
    <text evidence="3">The sequence shown here is derived from an EMBL/GenBank/DDBJ whole genome shotgun (WGS) entry which is preliminary data.</text>
</comment>
<dbReference type="RefSeq" id="WP_150070763.1">
    <property type="nucleotide sequence ID" value="NZ_VWPH01000021.1"/>
</dbReference>
<evidence type="ECO:0008006" key="5">
    <source>
        <dbReference type="Google" id="ProtNLM"/>
    </source>
</evidence>
<dbReference type="AlphaFoldDB" id="A0A5M7BB10"/>
<evidence type="ECO:0000313" key="4">
    <source>
        <dbReference type="Proteomes" id="UP000323946"/>
    </source>
</evidence>
<keyword evidence="2" id="KW-0732">Signal</keyword>
<sequence>MTPFSAALPASLCLTAVALAGCASEPLATAPADPGIDPPPMPSSDERAEVERSYRDFWRITWNTTADRSAEWDAEVRQVASQEMADQITTRARDQLASGVRLYGAVVAHVTAVEITGNRASVQDCQDTSRAGQADAISGEPKNVGVQRNPVRATLSKGTDSRWRVDRIEFPGGEC</sequence>
<dbReference type="Proteomes" id="UP000323946">
    <property type="component" value="Unassembled WGS sequence"/>
</dbReference>
<dbReference type="OrthoDB" id="3534693at2"/>
<accession>A0A5M7BB10</accession>
<feature type="region of interest" description="Disordered" evidence="1">
    <location>
        <begin position="29"/>
        <end position="49"/>
    </location>
</feature>
<evidence type="ECO:0000313" key="3">
    <source>
        <dbReference type="EMBL" id="KAA5825447.1"/>
    </source>
</evidence>
<evidence type="ECO:0000256" key="2">
    <source>
        <dbReference type="SAM" id="SignalP"/>
    </source>
</evidence>
<reference evidence="3 4" key="1">
    <citation type="submission" date="2019-09" db="EMBL/GenBank/DDBJ databases">
        <title>Draft genome sequence of the thermophilic Saccharopolyspora hirsuta VKM Ac-666T.</title>
        <authorList>
            <person name="Lobastova T.G."/>
            <person name="Fokina V."/>
            <person name="Bragin E.Y."/>
            <person name="Shtratnikova V.Y."/>
            <person name="Starodumova I.P."/>
            <person name="Tarlachkov S.V."/>
            <person name="Donova M.V."/>
        </authorList>
    </citation>
    <scope>NUCLEOTIDE SEQUENCE [LARGE SCALE GENOMIC DNA]</scope>
    <source>
        <strain evidence="3 4">VKM Ac-666</strain>
    </source>
</reference>
<feature type="chain" id="PRO_5039577770" description="Secreted protein/lipoprotein" evidence="2">
    <location>
        <begin position="21"/>
        <end position="175"/>
    </location>
</feature>
<proteinExistence type="predicted"/>
<dbReference type="SMR" id="A0A5M7BB10"/>
<name>A0A5M7BB10_SACHI</name>
<feature type="signal peptide" evidence="2">
    <location>
        <begin position="1"/>
        <end position="20"/>
    </location>
</feature>
<organism evidence="3 4">
    <name type="scientific">Saccharopolyspora hirsuta</name>
    <dbReference type="NCBI Taxonomy" id="1837"/>
    <lineage>
        <taxon>Bacteria</taxon>
        <taxon>Bacillati</taxon>
        <taxon>Actinomycetota</taxon>
        <taxon>Actinomycetes</taxon>
        <taxon>Pseudonocardiales</taxon>
        <taxon>Pseudonocardiaceae</taxon>
        <taxon>Saccharopolyspora</taxon>
    </lineage>
</organism>
<dbReference type="EMBL" id="VWPH01000021">
    <property type="protein sequence ID" value="KAA5825447.1"/>
    <property type="molecule type" value="Genomic_DNA"/>
</dbReference>
<gene>
    <name evidence="3" type="ORF">F1721_32955</name>
</gene>
<protein>
    <recommendedName>
        <fullName evidence="5">Secreted protein/lipoprotein</fullName>
    </recommendedName>
</protein>
<keyword evidence="4" id="KW-1185">Reference proteome</keyword>
<evidence type="ECO:0000256" key="1">
    <source>
        <dbReference type="SAM" id="MobiDB-lite"/>
    </source>
</evidence>